<feature type="domain" description="Peptidase S24/S26A/S26B/S26C" evidence="1">
    <location>
        <begin position="9"/>
        <end position="71"/>
    </location>
</feature>
<accession>A0A3D9V3X6</accession>
<sequence length="108" mass="11737">MSGTNRRIGLAVVRGRSMVPTFADGDRLLVLHGARPRPGRCHVVQLPARPIAVKRVAYATDDGWWVLSDNAPEGTDSRVLGAIPPEGMIARVIAPIRLPRRPRRGAAE</sequence>
<name>A0A3D9V3X6_9MICO</name>
<keyword evidence="3" id="KW-1185">Reference proteome</keyword>
<evidence type="ECO:0000313" key="2">
    <source>
        <dbReference type="EMBL" id="REF31861.1"/>
    </source>
</evidence>
<dbReference type="RefSeq" id="WP_211308455.1">
    <property type="nucleotide sequence ID" value="NZ_QTUA01000001.1"/>
</dbReference>
<gene>
    <name evidence="2" type="ORF">DFJ65_2945</name>
</gene>
<reference evidence="2 3" key="1">
    <citation type="submission" date="2018-08" db="EMBL/GenBank/DDBJ databases">
        <title>Sequencing the genomes of 1000 actinobacteria strains.</title>
        <authorList>
            <person name="Klenk H.-P."/>
        </authorList>
    </citation>
    <scope>NUCLEOTIDE SEQUENCE [LARGE SCALE GENOMIC DNA]</scope>
    <source>
        <strain evidence="2 3">DSM 22967</strain>
    </source>
</reference>
<dbReference type="InterPro" id="IPR036286">
    <property type="entry name" value="LexA/Signal_pep-like_sf"/>
</dbReference>
<organism evidence="2 3">
    <name type="scientific">Calidifontibacter indicus</name>
    <dbReference type="NCBI Taxonomy" id="419650"/>
    <lineage>
        <taxon>Bacteria</taxon>
        <taxon>Bacillati</taxon>
        <taxon>Actinomycetota</taxon>
        <taxon>Actinomycetes</taxon>
        <taxon>Micrococcales</taxon>
        <taxon>Dermacoccaceae</taxon>
        <taxon>Calidifontibacter</taxon>
    </lineage>
</organism>
<protein>
    <submittedName>
        <fullName evidence="2">Peptidase S24-like protein</fullName>
    </submittedName>
</protein>
<dbReference type="InterPro" id="IPR015927">
    <property type="entry name" value="Peptidase_S24_S26A/B/C"/>
</dbReference>
<dbReference type="CDD" id="cd06462">
    <property type="entry name" value="Peptidase_S24_S26"/>
    <property type="match status" value="1"/>
</dbReference>
<dbReference type="EMBL" id="QTUA01000001">
    <property type="protein sequence ID" value="REF31861.1"/>
    <property type="molecule type" value="Genomic_DNA"/>
</dbReference>
<dbReference type="Gene3D" id="2.10.109.10">
    <property type="entry name" value="Umud Fragment, subunit A"/>
    <property type="match status" value="1"/>
</dbReference>
<comment type="caution">
    <text evidence="2">The sequence shown here is derived from an EMBL/GenBank/DDBJ whole genome shotgun (WGS) entry which is preliminary data.</text>
</comment>
<dbReference type="SUPFAM" id="SSF51306">
    <property type="entry name" value="LexA/Signal peptidase"/>
    <property type="match status" value="1"/>
</dbReference>
<evidence type="ECO:0000313" key="3">
    <source>
        <dbReference type="Proteomes" id="UP000256253"/>
    </source>
</evidence>
<dbReference type="AlphaFoldDB" id="A0A3D9V3X6"/>
<dbReference type="Pfam" id="PF00717">
    <property type="entry name" value="Peptidase_S24"/>
    <property type="match status" value="1"/>
</dbReference>
<dbReference type="Proteomes" id="UP000256253">
    <property type="component" value="Unassembled WGS sequence"/>
</dbReference>
<evidence type="ECO:0000259" key="1">
    <source>
        <dbReference type="Pfam" id="PF00717"/>
    </source>
</evidence>
<proteinExistence type="predicted"/>